<organism evidence="4 5">
    <name type="scientific">Candidatus Avoscillospira stercorigallinarum</name>
    <dbReference type="NCBI Taxonomy" id="2840708"/>
    <lineage>
        <taxon>Bacteria</taxon>
        <taxon>Bacillati</taxon>
        <taxon>Bacillota</taxon>
        <taxon>Clostridia</taxon>
        <taxon>Eubacteriales</taxon>
        <taxon>Oscillospiraceae</taxon>
        <taxon>Oscillospiraceae incertae sedis</taxon>
        <taxon>Candidatus Avoscillospira</taxon>
    </lineage>
</organism>
<reference evidence="4" key="1">
    <citation type="submission" date="2020-10" db="EMBL/GenBank/DDBJ databases">
        <authorList>
            <person name="Gilroy R."/>
        </authorList>
    </citation>
    <scope>NUCLEOTIDE SEQUENCE</scope>
    <source>
        <strain evidence="4">ChiSjej2B20-13462</strain>
    </source>
</reference>
<dbReference type="SMART" id="SM01217">
    <property type="entry name" value="Fn3_like"/>
    <property type="match status" value="1"/>
</dbReference>
<dbReference type="InterPro" id="IPR001764">
    <property type="entry name" value="Glyco_hydro_3_N"/>
</dbReference>
<reference evidence="4" key="2">
    <citation type="journal article" date="2021" name="PeerJ">
        <title>Extensive microbial diversity within the chicken gut microbiome revealed by metagenomics and culture.</title>
        <authorList>
            <person name="Gilroy R."/>
            <person name="Ravi A."/>
            <person name="Getino M."/>
            <person name="Pursley I."/>
            <person name="Horton D.L."/>
            <person name="Alikhan N.F."/>
            <person name="Baker D."/>
            <person name="Gharbi K."/>
            <person name="Hall N."/>
            <person name="Watson M."/>
            <person name="Adriaenssens E.M."/>
            <person name="Foster-Nyarko E."/>
            <person name="Jarju S."/>
            <person name="Secka A."/>
            <person name="Antonio M."/>
            <person name="Oren A."/>
            <person name="Chaudhuri R.R."/>
            <person name="La Ragione R."/>
            <person name="Hildebrand F."/>
            <person name="Pallen M.J."/>
        </authorList>
    </citation>
    <scope>NUCLEOTIDE SEQUENCE</scope>
    <source>
        <strain evidence="4">ChiSjej2B20-13462</strain>
    </source>
</reference>
<dbReference type="PANTHER" id="PTHR42715">
    <property type="entry name" value="BETA-GLUCOSIDASE"/>
    <property type="match status" value="1"/>
</dbReference>
<dbReference type="AlphaFoldDB" id="A0A9D0Z6X5"/>
<comment type="similarity">
    <text evidence="1">Belongs to the glycosyl hydrolase 3 family.</text>
</comment>
<evidence type="ECO:0000256" key="1">
    <source>
        <dbReference type="ARBA" id="ARBA00005336"/>
    </source>
</evidence>
<feature type="domain" description="Fibronectin type III-like" evidence="3">
    <location>
        <begin position="279"/>
        <end position="350"/>
    </location>
</feature>
<dbReference type="InterPro" id="IPR026891">
    <property type="entry name" value="Fn3-like"/>
</dbReference>
<dbReference type="InterPro" id="IPR036881">
    <property type="entry name" value="Glyco_hydro_3_C_sf"/>
</dbReference>
<dbReference type="EMBL" id="DVFN01000023">
    <property type="protein sequence ID" value="HIQ69045.1"/>
    <property type="molecule type" value="Genomic_DNA"/>
</dbReference>
<dbReference type="InterPro" id="IPR036962">
    <property type="entry name" value="Glyco_hydro_3_N_sf"/>
</dbReference>
<keyword evidence="2 4" id="KW-0378">Hydrolase</keyword>
<dbReference type="Pfam" id="PF14310">
    <property type="entry name" value="Fn3-like"/>
    <property type="match status" value="1"/>
</dbReference>
<dbReference type="Gene3D" id="3.20.20.300">
    <property type="entry name" value="Glycoside hydrolase, family 3, N-terminal domain"/>
    <property type="match status" value="1"/>
</dbReference>
<dbReference type="Proteomes" id="UP000886874">
    <property type="component" value="Unassembled WGS sequence"/>
</dbReference>
<dbReference type="Gene3D" id="2.60.40.10">
    <property type="entry name" value="Immunoglobulins"/>
    <property type="match status" value="1"/>
</dbReference>
<dbReference type="PANTHER" id="PTHR42715:SF10">
    <property type="entry name" value="BETA-GLUCOSIDASE"/>
    <property type="match status" value="1"/>
</dbReference>
<sequence length="698" mass="75725">MEFTPRMTQNMRTAQAAAVGSMVLLKNIHDTLPLRPQGSEKLPVAVFGMGQVRTVFACPEFVPYHSVNVLDGLCASELVKPDGLLAHKYRAWALSHPTGDLPWRSLSMEELAENNAAAVVVLSRDEDAYDPIINNDELAMIEAVTKVFPRTVLVLNTPGYMEAAAAASLCGAVVYMGIPGQEGGAALAELLTGQSVFLGHLNQSWPRRRAEFIQANQVQDIYCGYRYFDSFGSELLYDFGYGLTYGTAEIAAIGVAVDRTELVVTAEVVNTGEVWPVSQVVQVYVSRPAGKLPQPKYVLAGFARTAMLDPGQSQQVEIRLELSDLASYSEASAAFLLEAGYYDVRVGFSARSAMVAGSLLLKSDALLAPVLPLPMAHTVNRPIRLPYTYPGEAEEIAQARKRAIRLSGWNLKKTPLKRPPQPALCRGADHPVRLEDVKAGTASVYELAAAMDDVALRHLVLDFGLCPGGPEGALGASADLKEDWGIPSMSLAAGADGLLLTREIVDPETGEITARQNCTAFPAAGLLGCSWDLSLISAVGAAVGREMREYGVDLWLAPGADVLRGPSQRHNSRCWSEDPMMAGRYTAALAAGVRPYGGAVLRPVSMEYQTNVTLRAYLEIYSRSFALAAPTAAALLIPTERINGQVCGEDTPLSDLFRQQWKFKGFFLADDERFTHEPTRLELEQSALRILRFAVTRI</sequence>
<dbReference type="SUPFAM" id="SSF51445">
    <property type="entry name" value="(Trans)glycosidases"/>
    <property type="match status" value="1"/>
</dbReference>
<gene>
    <name evidence="4" type="ORF">IAA67_01770</name>
</gene>
<dbReference type="Pfam" id="PF01915">
    <property type="entry name" value="Glyco_hydro_3_C"/>
    <property type="match status" value="1"/>
</dbReference>
<evidence type="ECO:0000313" key="5">
    <source>
        <dbReference type="Proteomes" id="UP000886874"/>
    </source>
</evidence>
<dbReference type="InterPro" id="IPR050288">
    <property type="entry name" value="Cellulose_deg_GH3"/>
</dbReference>
<evidence type="ECO:0000313" key="4">
    <source>
        <dbReference type="EMBL" id="HIQ69045.1"/>
    </source>
</evidence>
<dbReference type="Gene3D" id="3.40.50.1700">
    <property type="entry name" value="Glycoside hydrolase family 3 C-terminal domain"/>
    <property type="match status" value="1"/>
</dbReference>
<dbReference type="InterPro" id="IPR017853">
    <property type="entry name" value="GH"/>
</dbReference>
<accession>A0A9D0Z6X5</accession>
<dbReference type="Pfam" id="PF00933">
    <property type="entry name" value="Glyco_hydro_3"/>
    <property type="match status" value="1"/>
</dbReference>
<dbReference type="InterPro" id="IPR002772">
    <property type="entry name" value="Glyco_hydro_3_C"/>
</dbReference>
<dbReference type="GO" id="GO:0004553">
    <property type="term" value="F:hydrolase activity, hydrolyzing O-glycosyl compounds"/>
    <property type="evidence" value="ECO:0007669"/>
    <property type="project" value="InterPro"/>
</dbReference>
<name>A0A9D0Z6X5_9FIRM</name>
<evidence type="ECO:0000259" key="3">
    <source>
        <dbReference type="SMART" id="SM01217"/>
    </source>
</evidence>
<dbReference type="GO" id="GO:0005975">
    <property type="term" value="P:carbohydrate metabolic process"/>
    <property type="evidence" value="ECO:0007669"/>
    <property type="project" value="InterPro"/>
</dbReference>
<comment type="caution">
    <text evidence="4">The sequence shown here is derived from an EMBL/GenBank/DDBJ whole genome shotgun (WGS) entry which is preliminary data.</text>
</comment>
<proteinExistence type="inferred from homology"/>
<dbReference type="InterPro" id="IPR013783">
    <property type="entry name" value="Ig-like_fold"/>
</dbReference>
<dbReference type="SUPFAM" id="SSF52279">
    <property type="entry name" value="Beta-D-glucan exohydrolase, C-terminal domain"/>
    <property type="match status" value="1"/>
</dbReference>
<protein>
    <submittedName>
        <fullName evidence="4">Glycoside hydrolase family 3 C-terminal domain-containing protein</fullName>
    </submittedName>
</protein>
<evidence type="ECO:0000256" key="2">
    <source>
        <dbReference type="ARBA" id="ARBA00022801"/>
    </source>
</evidence>